<protein>
    <submittedName>
        <fullName evidence="1">Uncharacterized protein</fullName>
    </submittedName>
</protein>
<dbReference type="EMBL" id="MK500399">
    <property type="protein sequence ID" value="QBK88819.1"/>
    <property type="molecule type" value="Genomic_DNA"/>
</dbReference>
<organism evidence="1">
    <name type="scientific">Mimivirus LCMiAC01</name>
    <dbReference type="NCBI Taxonomy" id="2506608"/>
    <lineage>
        <taxon>Viruses</taxon>
        <taxon>Varidnaviria</taxon>
        <taxon>Bamfordvirae</taxon>
        <taxon>Nucleocytoviricota</taxon>
        <taxon>Megaviricetes</taxon>
        <taxon>Imitervirales</taxon>
        <taxon>Mimiviridae</taxon>
        <taxon>Klosneuvirinae</taxon>
    </lineage>
</organism>
<name>A0A481Z071_9VIRU</name>
<evidence type="ECO:0000313" key="1">
    <source>
        <dbReference type="EMBL" id="QBK88819.1"/>
    </source>
</evidence>
<accession>A0A481Z071</accession>
<gene>
    <name evidence="1" type="ORF">LCMiAC01_05010</name>
</gene>
<reference evidence="1" key="1">
    <citation type="journal article" date="2019" name="MBio">
        <title>Virus Genomes from Deep Sea Sediments Expand the Ocean Megavirome and Support Independent Origins of Viral Gigantism.</title>
        <authorList>
            <person name="Backstrom D."/>
            <person name="Yutin N."/>
            <person name="Jorgensen S.L."/>
            <person name="Dharamshi J."/>
            <person name="Homa F."/>
            <person name="Zaremba-Niedwiedzka K."/>
            <person name="Spang A."/>
            <person name="Wolf Y.I."/>
            <person name="Koonin E.V."/>
            <person name="Ettema T.J."/>
        </authorList>
    </citation>
    <scope>NUCLEOTIDE SEQUENCE</scope>
</reference>
<proteinExistence type="predicted"/>
<sequence length="120" mass="13847">MFIGKREDYQNKLNKLNEHIKTNKELCESIIEIDEDGNEVKTLKSNMGGSFLICNGDNIDDLSKSESTKMEEQNTLARYKKTKKIVYKGSEFVARGNAVFNAVYTVYKLSKYVKYLPYIL</sequence>